<organism evidence="1">
    <name type="scientific">Synechococcus phage QB2</name>
    <dbReference type="NCBI Taxonomy" id="3159453"/>
    <lineage>
        <taxon>Viruses</taxon>
        <taxon>Duplodnaviria</taxon>
        <taxon>Heunggongvirae</taxon>
        <taxon>Uroviricota</taxon>
        <taxon>Caudoviricetes</taxon>
        <taxon>Pantevenvirales</taxon>
        <taxon>Kyanoviridae</taxon>
    </lineage>
</organism>
<reference evidence="1" key="1">
    <citation type="submission" date="2024-05" db="EMBL/GenBank/DDBJ databases">
        <authorList>
            <person name="Su C."/>
        </authorList>
    </citation>
    <scope>NUCLEOTIDE SEQUENCE</scope>
</reference>
<sequence length="54" mass="6228">MKTDNNRYKVVWTKPKAKNGFYSQQEVVVFGLDSVQHVIENMVPKGQGWDVYPA</sequence>
<protein>
    <submittedName>
        <fullName evidence="1">Uncharacterized protein</fullName>
    </submittedName>
</protein>
<name>A0AAU8EHV8_9CAUD</name>
<evidence type="ECO:0000313" key="1">
    <source>
        <dbReference type="EMBL" id="XCH00465.1"/>
    </source>
</evidence>
<dbReference type="EMBL" id="PP861117">
    <property type="protein sequence ID" value="XCH00465.1"/>
    <property type="molecule type" value="Genomic_DNA"/>
</dbReference>
<accession>A0AAU8EHV8</accession>
<proteinExistence type="predicted"/>